<evidence type="ECO:0000256" key="1">
    <source>
        <dbReference type="PROSITE-ProRule" id="PRU00110"/>
    </source>
</evidence>
<reference evidence="3 4" key="1">
    <citation type="submission" date="2015-02" db="EMBL/GenBank/DDBJ databases">
        <title>Nostoc linckia genome annotation.</title>
        <authorList>
            <person name="Zhou Z."/>
        </authorList>
    </citation>
    <scope>NUCLEOTIDE SEQUENCE [LARGE SCALE GENOMIC DNA]</scope>
    <source>
        <strain evidence="4">z8</strain>
    </source>
</reference>
<dbReference type="PROSITE" id="PS50894">
    <property type="entry name" value="HPT"/>
    <property type="match status" value="1"/>
</dbReference>
<protein>
    <recommendedName>
        <fullName evidence="2">HPt domain-containing protein</fullName>
    </recommendedName>
</protein>
<dbReference type="Proteomes" id="UP000222310">
    <property type="component" value="Unassembled WGS sequence"/>
</dbReference>
<evidence type="ECO:0000313" key="4">
    <source>
        <dbReference type="Proteomes" id="UP000222310"/>
    </source>
</evidence>
<evidence type="ECO:0000259" key="2">
    <source>
        <dbReference type="PROSITE" id="PS50894"/>
    </source>
</evidence>
<dbReference type="EMBL" id="LAHD01000271">
    <property type="protein sequence ID" value="PHJ89165.1"/>
    <property type="molecule type" value="Genomic_DNA"/>
</dbReference>
<gene>
    <name evidence="3" type="ORF">VF08_37845</name>
</gene>
<dbReference type="InterPro" id="IPR036641">
    <property type="entry name" value="HPT_dom_sf"/>
</dbReference>
<organism evidence="3 4">
    <name type="scientific">Nostoc linckia z8</name>
    <dbReference type="NCBI Taxonomy" id="1628746"/>
    <lineage>
        <taxon>Bacteria</taxon>
        <taxon>Bacillati</taxon>
        <taxon>Cyanobacteriota</taxon>
        <taxon>Cyanophyceae</taxon>
        <taxon>Nostocales</taxon>
        <taxon>Nostocaceae</taxon>
        <taxon>Nostoc</taxon>
    </lineage>
</organism>
<feature type="domain" description="HPt" evidence="2">
    <location>
        <begin position="45"/>
        <end position="145"/>
    </location>
</feature>
<comment type="caution">
    <text evidence="3">The sequence shown here is derived from an EMBL/GenBank/DDBJ whole genome shotgun (WGS) entry which is preliminary data.</text>
</comment>
<keyword evidence="1" id="KW-0597">Phosphoprotein</keyword>
<feature type="modified residue" description="Phosphohistidine" evidence="1">
    <location>
        <position position="92"/>
    </location>
</feature>
<name>A0A9Q6EGP7_NOSLI</name>
<dbReference type="SUPFAM" id="SSF47226">
    <property type="entry name" value="Histidine-containing phosphotransfer domain, HPT domain"/>
    <property type="match status" value="1"/>
</dbReference>
<evidence type="ECO:0000313" key="3">
    <source>
        <dbReference type="EMBL" id="PHJ89165.1"/>
    </source>
</evidence>
<proteinExistence type="predicted"/>
<dbReference type="Gene3D" id="1.20.120.160">
    <property type="entry name" value="HPT domain"/>
    <property type="match status" value="1"/>
</dbReference>
<dbReference type="AlphaFoldDB" id="A0A9Q6EGP7"/>
<dbReference type="InterPro" id="IPR008207">
    <property type="entry name" value="Sig_transdc_His_kin_Hpt_dom"/>
</dbReference>
<dbReference type="GO" id="GO:0000160">
    <property type="term" value="P:phosphorelay signal transduction system"/>
    <property type="evidence" value="ECO:0007669"/>
    <property type="project" value="InterPro"/>
</dbReference>
<sequence>MDEASVSAFADHEVVTPKRNLKAYGKKANIKVDEFGFDMEAIERAEAALADLSSEFDDWMAKEVERLTRARDAVAAEGINAGSRANIYIASHDIKGEAATFGYPLAARVAESLCHLLDGVADDARVPADLVIQHADAIRAIVRENAKGTDHPLAVTLSERLGEATTQMLVTINGAPSIAP</sequence>
<accession>A0A9Q6EGP7</accession>